<evidence type="ECO:0000313" key="2">
    <source>
        <dbReference type="Proteomes" id="UP000321750"/>
    </source>
</evidence>
<dbReference type="EMBL" id="BJZV01000013">
    <property type="protein sequence ID" value="GEP10804.1"/>
    <property type="molecule type" value="Genomic_DNA"/>
</dbReference>
<sequence>MKIISWFKAQSRRRQEAARRKVSSEKQAAAIENGTFTDKDTYGDRDFDEKYRLAMRLTQSYVNEHYPNSYYARQTKDFDKTLDYEGIRTNAISVLSSSICVSLRQGTGAEQSASIAIMKI</sequence>
<keyword evidence="2" id="KW-1185">Reference proteome</keyword>
<dbReference type="Proteomes" id="UP000321750">
    <property type="component" value="Unassembled WGS sequence"/>
</dbReference>
<evidence type="ECO:0000313" key="1">
    <source>
        <dbReference type="EMBL" id="GEP10804.1"/>
    </source>
</evidence>
<accession>A0A512JLJ0</accession>
<protein>
    <submittedName>
        <fullName evidence="1">Uncharacterized protein</fullName>
    </submittedName>
</protein>
<proteinExistence type="predicted"/>
<organism evidence="1 2">
    <name type="scientific">Methylobacterium gnaphalii</name>
    <dbReference type="NCBI Taxonomy" id="1010610"/>
    <lineage>
        <taxon>Bacteria</taxon>
        <taxon>Pseudomonadati</taxon>
        <taxon>Pseudomonadota</taxon>
        <taxon>Alphaproteobacteria</taxon>
        <taxon>Hyphomicrobiales</taxon>
        <taxon>Methylobacteriaceae</taxon>
        <taxon>Methylobacterium</taxon>
    </lineage>
</organism>
<dbReference type="AlphaFoldDB" id="A0A512JLJ0"/>
<name>A0A512JLJ0_9HYPH</name>
<comment type="caution">
    <text evidence="1">The sequence shown here is derived from an EMBL/GenBank/DDBJ whole genome shotgun (WGS) entry which is preliminary data.</text>
</comment>
<reference evidence="1 2" key="1">
    <citation type="submission" date="2019-07" db="EMBL/GenBank/DDBJ databases">
        <title>Whole genome shotgun sequence of Methylobacterium gnaphalii NBRC 107716.</title>
        <authorList>
            <person name="Hosoyama A."/>
            <person name="Uohara A."/>
            <person name="Ohji S."/>
            <person name="Ichikawa N."/>
        </authorList>
    </citation>
    <scope>NUCLEOTIDE SEQUENCE [LARGE SCALE GENOMIC DNA]</scope>
    <source>
        <strain evidence="1 2">NBRC 107716</strain>
    </source>
</reference>
<dbReference type="RefSeq" id="WP_147047056.1">
    <property type="nucleotide sequence ID" value="NZ_BJZV01000013.1"/>
</dbReference>
<gene>
    <name evidence="1" type="ORF">MGN01_26490</name>
</gene>